<keyword evidence="2" id="KW-0472">Membrane</keyword>
<comment type="caution">
    <text evidence="3">The sequence shown here is derived from an EMBL/GenBank/DDBJ whole genome shotgun (WGS) entry which is preliminary data.</text>
</comment>
<dbReference type="STRING" id="273677.BW34_01592"/>
<name>A0A4R5YM84_9MICO</name>
<gene>
    <name evidence="3" type="ORF">E2R54_04765</name>
</gene>
<reference evidence="3 4" key="1">
    <citation type="submission" date="2019-03" db="EMBL/GenBank/DDBJ databases">
        <title>Genome Sequencing and Assembly of Various Microbes Isolated from Partially Reclaimed Soil and Acid Mine Drainage (AMD) Site.</title>
        <authorList>
            <person name="Steinbock B."/>
            <person name="Bechtold R."/>
            <person name="Sevigny J.L."/>
            <person name="Thomas D."/>
            <person name="Cuthill L.R."/>
            <person name="Aveiro Johannsen E.J."/>
            <person name="Thomas K."/>
            <person name="Ghosh A."/>
        </authorList>
    </citation>
    <scope>NUCLEOTIDE SEQUENCE [LARGE SCALE GENOMIC DNA]</scope>
    <source>
        <strain evidence="3 4">F-B2</strain>
    </source>
</reference>
<feature type="region of interest" description="Disordered" evidence="1">
    <location>
        <begin position="228"/>
        <end position="255"/>
    </location>
</feature>
<dbReference type="EMBL" id="SMZX01000001">
    <property type="protein sequence ID" value="TDL45761.1"/>
    <property type="molecule type" value="Genomic_DNA"/>
</dbReference>
<evidence type="ECO:0000256" key="1">
    <source>
        <dbReference type="SAM" id="MobiDB-lite"/>
    </source>
</evidence>
<sequence>MDGFWAFAGNYWWLVFPLFGLASAASGSFAAASKRRHKHRLEIMKAKAELTAARAAAKRGIGSAAAAEVEAPSQSLTDQADDLRAVHDEVTHRWLDYELDVAKLIAFPSMSNGRDPLTAGFLRAKKIADRARPADGSKPTAEQITEYRRAVTDFEVAFDLAEREARRTRDSGLTDAERKRLATASRMLAVATDDAATPAERHLAYQRVREEIDGLIALSDEAVEVLEKKVAQPITERPSTERRNDEGDPAEAGSP</sequence>
<proteinExistence type="predicted"/>
<feature type="transmembrane region" description="Helical" evidence="2">
    <location>
        <begin position="12"/>
        <end position="32"/>
    </location>
</feature>
<keyword evidence="2" id="KW-0812">Transmembrane</keyword>
<keyword evidence="2" id="KW-1133">Transmembrane helix</keyword>
<evidence type="ECO:0000313" key="3">
    <source>
        <dbReference type="EMBL" id="TDL45761.1"/>
    </source>
</evidence>
<evidence type="ECO:0000313" key="4">
    <source>
        <dbReference type="Proteomes" id="UP000295633"/>
    </source>
</evidence>
<dbReference type="RefSeq" id="WP_133398884.1">
    <property type="nucleotide sequence ID" value="NZ_SMZX01000001.1"/>
</dbReference>
<dbReference type="AlphaFoldDB" id="A0A4R5YM84"/>
<accession>A0A4R5YM84</accession>
<dbReference type="Proteomes" id="UP000295633">
    <property type="component" value="Unassembled WGS sequence"/>
</dbReference>
<evidence type="ECO:0000256" key="2">
    <source>
        <dbReference type="SAM" id="Phobius"/>
    </source>
</evidence>
<organism evidence="3 4">
    <name type="scientific">Microbacterium oleivorans</name>
    <dbReference type="NCBI Taxonomy" id="273677"/>
    <lineage>
        <taxon>Bacteria</taxon>
        <taxon>Bacillati</taxon>
        <taxon>Actinomycetota</taxon>
        <taxon>Actinomycetes</taxon>
        <taxon>Micrococcales</taxon>
        <taxon>Microbacteriaceae</taxon>
        <taxon>Microbacterium</taxon>
    </lineage>
</organism>
<protein>
    <submittedName>
        <fullName evidence="3">Uncharacterized protein</fullName>
    </submittedName>
</protein>